<comment type="caution">
    <text evidence="4">The sequence shown here is derived from an EMBL/GenBank/DDBJ whole genome shotgun (WGS) entry which is preliminary data.</text>
</comment>
<evidence type="ECO:0000256" key="1">
    <source>
        <dbReference type="ARBA" id="ARBA00010884"/>
    </source>
</evidence>
<dbReference type="PANTHER" id="PTHR10794">
    <property type="entry name" value="ABHYDROLASE DOMAIN-CONTAINING PROTEIN"/>
    <property type="match status" value="1"/>
</dbReference>
<feature type="region of interest" description="Disordered" evidence="2">
    <location>
        <begin position="484"/>
        <end position="535"/>
    </location>
</feature>
<keyword evidence="5" id="KW-1185">Reference proteome</keyword>
<dbReference type="GO" id="GO:0051792">
    <property type="term" value="P:medium-chain fatty acid biosynthetic process"/>
    <property type="evidence" value="ECO:0007669"/>
    <property type="project" value="TreeGrafter"/>
</dbReference>
<dbReference type="AlphaFoldDB" id="A0A4Q1BLY9"/>
<protein>
    <recommendedName>
        <fullName evidence="3">AB hydrolase-1 domain-containing protein</fullName>
    </recommendedName>
</protein>
<evidence type="ECO:0000259" key="3">
    <source>
        <dbReference type="Pfam" id="PF00561"/>
    </source>
</evidence>
<proteinExistence type="inferred from homology"/>
<dbReference type="STRING" id="5217.A0A4Q1BLY9"/>
<evidence type="ECO:0000313" key="5">
    <source>
        <dbReference type="Proteomes" id="UP000289152"/>
    </source>
</evidence>
<dbReference type="GO" id="GO:0008126">
    <property type="term" value="F:acetylesterase activity"/>
    <property type="evidence" value="ECO:0007669"/>
    <property type="project" value="TreeGrafter"/>
</dbReference>
<dbReference type="SUPFAM" id="SSF53474">
    <property type="entry name" value="alpha/beta-Hydrolases"/>
    <property type="match status" value="1"/>
</dbReference>
<sequence>MTFIDRFLSIPSQILFALLGLIGMAQYSRQIVRVTPRDPADIGDDGGDYKAHEGDSAAINVARWVEENVPSLKGTFKPSWWLPKYYLTSTPHQPQEELAGIHGQSLLVPGQVGSFGETTRLTEHSGHFQTIYSVIGDFTKVDKVEYRRTYLRVPDGGTMSLDFAPPNHTALPSETPIVVICHGITGGSHESYVRSLLVKVVRPVSEGGLGLRGVVMNFRACAGTPLTSPQLYSAGTTIDLATTLHYLRHTYPSAPLHGVGFSLGASVLSRYLGESSSSSLLSSGLVLGCPWDVTAMTVKLETHLPTKLIYSRALGRNLLALFFRDWEKNKTIWESPSSGMEDYLPKLKEMRKKTFVSLKGVDEVLTSKIGGPKGKGLWPFKGADEYYTFASPRQVLDDVKRPLLSINAFDDPIIDGTALPIAEFQASSHVYAAITGPGGHLGWFCGPLFASREKRKARWIVIPAVEWLTAASRDLPSRGNVVVEVRPSKSTSRPVYSEEEGQKSQRDNASSLRSYEDKETQRPKENDHSDQPRLSNVGDEMRQWLYIQDKVLWMDEDGIQSIDEPTRSLDVDDTRLLTDEGRSIEVNDVTRSGQDERDGEPWCWVINGGHPVVGADQVGWKVLREEVKEIGTTGSGTMQGL</sequence>
<dbReference type="InParanoid" id="A0A4Q1BLY9"/>
<dbReference type="PANTHER" id="PTHR10794:SF63">
    <property type="entry name" value="ALPHA_BETA HYDROLASE 1, ISOFORM A"/>
    <property type="match status" value="1"/>
</dbReference>
<gene>
    <name evidence="4" type="ORF">M231_04010</name>
</gene>
<accession>A0A4Q1BLY9</accession>
<dbReference type="OrthoDB" id="5954035at2759"/>
<evidence type="ECO:0000256" key="2">
    <source>
        <dbReference type="SAM" id="MobiDB-lite"/>
    </source>
</evidence>
<feature type="domain" description="AB hydrolase-1" evidence="3">
    <location>
        <begin position="176"/>
        <end position="275"/>
    </location>
</feature>
<dbReference type="Proteomes" id="UP000289152">
    <property type="component" value="Unassembled WGS sequence"/>
</dbReference>
<dbReference type="InterPro" id="IPR029058">
    <property type="entry name" value="AB_hydrolase_fold"/>
</dbReference>
<reference evidence="4 5" key="1">
    <citation type="submission" date="2016-06" db="EMBL/GenBank/DDBJ databases">
        <title>Evolution of pathogenesis and genome organization in the Tremellales.</title>
        <authorList>
            <person name="Cuomo C."/>
            <person name="Litvintseva A."/>
            <person name="Heitman J."/>
            <person name="Chen Y."/>
            <person name="Sun S."/>
            <person name="Springer D."/>
            <person name="Dromer F."/>
            <person name="Young S."/>
            <person name="Zeng Q."/>
            <person name="Chapman S."/>
            <person name="Gujja S."/>
            <person name="Saif S."/>
            <person name="Birren B."/>
        </authorList>
    </citation>
    <scope>NUCLEOTIDE SEQUENCE [LARGE SCALE GENOMIC DNA]</scope>
    <source>
        <strain evidence="4 5">ATCC 28783</strain>
    </source>
</reference>
<evidence type="ECO:0000313" key="4">
    <source>
        <dbReference type="EMBL" id="RXK38700.1"/>
    </source>
</evidence>
<dbReference type="Gene3D" id="3.40.50.1820">
    <property type="entry name" value="alpha/beta hydrolase"/>
    <property type="match status" value="1"/>
</dbReference>
<dbReference type="GO" id="GO:0047372">
    <property type="term" value="F:monoacylglycerol lipase activity"/>
    <property type="evidence" value="ECO:0007669"/>
    <property type="project" value="TreeGrafter"/>
</dbReference>
<dbReference type="VEuPathDB" id="FungiDB:TREMEDRAFT_74364"/>
<comment type="similarity">
    <text evidence="1">Belongs to the AB hydrolase superfamily. AB hydrolase 4 family.</text>
</comment>
<dbReference type="InterPro" id="IPR000073">
    <property type="entry name" value="AB_hydrolase_1"/>
</dbReference>
<dbReference type="Pfam" id="PF00561">
    <property type="entry name" value="Abhydrolase_1"/>
    <property type="match status" value="1"/>
</dbReference>
<dbReference type="InterPro" id="IPR050960">
    <property type="entry name" value="AB_hydrolase_4_sf"/>
</dbReference>
<feature type="compositionally biased region" description="Basic and acidic residues" evidence="2">
    <location>
        <begin position="514"/>
        <end position="531"/>
    </location>
</feature>
<dbReference type="EMBL" id="SDIL01000043">
    <property type="protein sequence ID" value="RXK38700.1"/>
    <property type="molecule type" value="Genomic_DNA"/>
</dbReference>
<dbReference type="GO" id="GO:0051793">
    <property type="term" value="P:medium-chain fatty acid catabolic process"/>
    <property type="evidence" value="ECO:0007669"/>
    <property type="project" value="TreeGrafter"/>
</dbReference>
<organism evidence="4 5">
    <name type="scientific">Tremella mesenterica</name>
    <name type="common">Jelly fungus</name>
    <dbReference type="NCBI Taxonomy" id="5217"/>
    <lineage>
        <taxon>Eukaryota</taxon>
        <taxon>Fungi</taxon>
        <taxon>Dikarya</taxon>
        <taxon>Basidiomycota</taxon>
        <taxon>Agaricomycotina</taxon>
        <taxon>Tremellomycetes</taxon>
        <taxon>Tremellales</taxon>
        <taxon>Tremellaceae</taxon>
        <taxon>Tremella</taxon>
    </lineage>
</organism>
<name>A0A4Q1BLY9_TREME</name>